<evidence type="ECO:0000313" key="3">
    <source>
        <dbReference type="EMBL" id="VDK51635.1"/>
    </source>
</evidence>
<evidence type="ECO:0000256" key="2">
    <source>
        <dbReference type="SAM" id="SignalP"/>
    </source>
</evidence>
<accession>A0A183DAB3</accession>
<dbReference type="WBParaSite" id="GPUH_0000566201-mRNA-1">
    <property type="protein sequence ID" value="GPUH_0000566201-mRNA-1"/>
    <property type="gene ID" value="GPUH_0000566201"/>
</dbReference>
<keyword evidence="1" id="KW-0175">Coiled coil</keyword>
<dbReference type="AlphaFoldDB" id="A0A183DAB3"/>
<feature type="signal peptide" evidence="2">
    <location>
        <begin position="1"/>
        <end position="20"/>
    </location>
</feature>
<reference evidence="3 4" key="2">
    <citation type="submission" date="2018-11" db="EMBL/GenBank/DDBJ databases">
        <authorList>
            <consortium name="Pathogen Informatics"/>
        </authorList>
    </citation>
    <scope>NUCLEOTIDE SEQUENCE [LARGE SCALE GENOMIC DNA]</scope>
</reference>
<evidence type="ECO:0000256" key="1">
    <source>
        <dbReference type="SAM" id="Coils"/>
    </source>
</evidence>
<gene>
    <name evidence="3" type="ORF">GPUH_LOCUS5654</name>
</gene>
<feature type="chain" id="PRO_5043138689" evidence="2">
    <location>
        <begin position="21"/>
        <end position="104"/>
    </location>
</feature>
<organism evidence="5">
    <name type="scientific">Gongylonema pulchrum</name>
    <dbReference type="NCBI Taxonomy" id="637853"/>
    <lineage>
        <taxon>Eukaryota</taxon>
        <taxon>Metazoa</taxon>
        <taxon>Ecdysozoa</taxon>
        <taxon>Nematoda</taxon>
        <taxon>Chromadorea</taxon>
        <taxon>Rhabditida</taxon>
        <taxon>Spirurina</taxon>
        <taxon>Spiruromorpha</taxon>
        <taxon>Spiruroidea</taxon>
        <taxon>Gongylonematidae</taxon>
        <taxon>Gongylonema</taxon>
    </lineage>
</organism>
<proteinExistence type="predicted"/>
<dbReference type="OrthoDB" id="438545at2759"/>
<dbReference type="EMBL" id="UYRT01012274">
    <property type="protein sequence ID" value="VDK51635.1"/>
    <property type="molecule type" value="Genomic_DNA"/>
</dbReference>
<dbReference type="Pfam" id="PF10234">
    <property type="entry name" value="Cluap1"/>
    <property type="match status" value="1"/>
</dbReference>
<sequence>MNKSTVLPVVLYTLLSEVGCTRDLQESLQEEVEKINHNLQNINSDEAALDTKIDRRKREYDQQQKRLAKLQVTRRSKIKIKHAHFVPKMHRKKHFQIHPFTRFL</sequence>
<keyword evidence="2" id="KW-0732">Signal</keyword>
<reference evidence="5" key="1">
    <citation type="submission" date="2016-06" db="UniProtKB">
        <authorList>
            <consortium name="WormBaseParasite"/>
        </authorList>
    </citation>
    <scope>IDENTIFICATION</scope>
</reference>
<dbReference type="Proteomes" id="UP000271098">
    <property type="component" value="Unassembled WGS sequence"/>
</dbReference>
<keyword evidence="4" id="KW-1185">Reference proteome</keyword>
<feature type="coiled-coil region" evidence="1">
    <location>
        <begin position="25"/>
        <end position="73"/>
    </location>
</feature>
<evidence type="ECO:0000313" key="5">
    <source>
        <dbReference type="WBParaSite" id="GPUH_0000566201-mRNA-1"/>
    </source>
</evidence>
<protein>
    <submittedName>
        <fullName evidence="3 5">Uncharacterized protein</fullName>
    </submittedName>
</protein>
<evidence type="ECO:0000313" key="4">
    <source>
        <dbReference type="Proteomes" id="UP000271098"/>
    </source>
</evidence>
<dbReference type="InterPro" id="IPR019366">
    <property type="entry name" value="Clusterin-associated_protein-1"/>
</dbReference>
<name>A0A183DAB3_9BILA</name>